<reference evidence="2 3" key="1">
    <citation type="submission" date="2023-07" db="EMBL/GenBank/DDBJ databases">
        <authorList>
            <person name="Girao M."/>
            <person name="Carvalho M.F."/>
        </authorList>
    </citation>
    <scope>NUCLEOTIDE SEQUENCE [LARGE SCALE GENOMIC DNA]</scope>
    <source>
        <strain evidence="2 3">YIM65754</strain>
    </source>
</reference>
<evidence type="ECO:0000313" key="2">
    <source>
        <dbReference type="EMBL" id="MEE2061694.1"/>
    </source>
</evidence>
<feature type="region of interest" description="Disordered" evidence="1">
    <location>
        <begin position="96"/>
        <end position="147"/>
    </location>
</feature>
<evidence type="ECO:0000256" key="1">
    <source>
        <dbReference type="SAM" id="MobiDB-lite"/>
    </source>
</evidence>
<dbReference type="RefSeq" id="WP_330136842.1">
    <property type="nucleotide sequence ID" value="NZ_JAUTXY010000021.1"/>
</dbReference>
<keyword evidence="3" id="KW-1185">Reference proteome</keyword>
<proteinExistence type="predicted"/>
<protein>
    <submittedName>
        <fullName evidence="2">Uncharacterized protein</fullName>
    </submittedName>
</protein>
<dbReference type="EMBL" id="JAUTXY010000021">
    <property type="protein sequence ID" value="MEE2061694.1"/>
    <property type="molecule type" value="Genomic_DNA"/>
</dbReference>
<gene>
    <name evidence="2" type="ORF">Q7514_29645</name>
</gene>
<organism evidence="2 3">
    <name type="scientific">Rhodococcus artemisiae</name>
    <dbReference type="NCBI Taxonomy" id="714159"/>
    <lineage>
        <taxon>Bacteria</taxon>
        <taxon>Bacillati</taxon>
        <taxon>Actinomycetota</taxon>
        <taxon>Actinomycetes</taxon>
        <taxon>Mycobacteriales</taxon>
        <taxon>Nocardiaceae</taxon>
        <taxon>Rhodococcus</taxon>
    </lineage>
</organism>
<name>A0ABU7LKC1_9NOCA</name>
<evidence type="ECO:0000313" key="3">
    <source>
        <dbReference type="Proteomes" id="UP001336020"/>
    </source>
</evidence>
<dbReference type="Proteomes" id="UP001336020">
    <property type="component" value="Unassembled WGS sequence"/>
</dbReference>
<accession>A0ABU7LKC1</accession>
<sequence>MNSDMHQPSGLVLDVYRTSRYGDCTNGGVSATHGDLLLVGTLDECRTFATEVDVLPAEYAPHRARRHFLDGEGPARPTVALQIRARSFFARELRRTGPSRMGRRGQSLPPHTLVGDVRRQLRRHLRLSTPRARRSLPSLSGEHPSRP</sequence>
<comment type="caution">
    <text evidence="2">The sequence shown here is derived from an EMBL/GenBank/DDBJ whole genome shotgun (WGS) entry which is preliminary data.</text>
</comment>
<feature type="compositionally biased region" description="Basic residues" evidence="1">
    <location>
        <begin position="120"/>
        <end position="134"/>
    </location>
</feature>